<proteinExistence type="predicted"/>
<feature type="transmembrane region" description="Helical" evidence="1">
    <location>
        <begin position="60"/>
        <end position="78"/>
    </location>
</feature>
<evidence type="ECO:0000256" key="1">
    <source>
        <dbReference type="SAM" id="Phobius"/>
    </source>
</evidence>
<accession>A0A0N0BJ85</accession>
<dbReference type="OrthoDB" id="436405at2759"/>
<protein>
    <submittedName>
        <fullName evidence="2">Mitochondrial import inner membrane translocase subunit Tim21</fullName>
    </submittedName>
</protein>
<gene>
    <name evidence="2" type="ORF">WN51_08527</name>
</gene>
<evidence type="ECO:0000313" key="3">
    <source>
        <dbReference type="Proteomes" id="UP000053105"/>
    </source>
</evidence>
<dbReference type="AlphaFoldDB" id="A0A0N0BJ85"/>
<dbReference type="STRING" id="166423.A0A0N0BJ85"/>
<dbReference type="EMBL" id="KQ435719">
    <property type="protein sequence ID" value="KOX78768.1"/>
    <property type="molecule type" value="Genomic_DNA"/>
</dbReference>
<sequence>MALVRVINCISYKRLITVSSLRNRCILPSFRQNALYSTKKSIVANFLRLGNQNKRNIDRVPFIIAAISCFITICFGLYECFSDKSEMNIIFSTIDYCNKNPKVTRVLGNPVVLRSSVLEMFSDPQAYIKKYDAFEVNGVQHVKKEFDIMGPIGNATVKLEMQEDESGNFVYKYLYLYVHRTNRVVVLEDRKQNDDNEIVLEDIEKQSDDNEMLAM</sequence>
<dbReference type="InterPro" id="IPR038552">
    <property type="entry name" value="Tim21_IMS_sf"/>
</dbReference>
<dbReference type="GO" id="GO:0030150">
    <property type="term" value="P:protein import into mitochondrial matrix"/>
    <property type="evidence" value="ECO:0007669"/>
    <property type="project" value="InterPro"/>
</dbReference>
<keyword evidence="3" id="KW-1185">Reference proteome</keyword>
<keyword evidence="1" id="KW-0472">Membrane</keyword>
<dbReference type="Proteomes" id="UP000053105">
    <property type="component" value="Unassembled WGS sequence"/>
</dbReference>
<dbReference type="Gene3D" id="3.10.450.320">
    <property type="entry name" value="Mitochondrial import inner membrane translocase subunit Tim21"/>
    <property type="match status" value="1"/>
</dbReference>
<dbReference type="Pfam" id="PF08294">
    <property type="entry name" value="TIM21"/>
    <property type="match status" value="1"/>
</dbReference>
<keyword evidence="1" id="KW-0812">Transmembrane</keyword>
<name>A0A0N0BJ85_9HYME</name>
<organism evidence="2 3">
    <name type="scientific">Melipona quadrifasciata</name>
    <dbReference type="NCBI Taxonomy" id="166423"/>
    <lineage>
        <taxon>Eukaryota</taxon>
        <taxon>Metazoa</taxon>
        <taxon>Ecdysozoa</taxon>
        <taxon>Arthropoda</taxon>
        <taxon>Hexapoda</taxon>
        <taxon>Insecta</taxon>
        <taxon>Pterygota</taxon>
        <taxon>Neoptera</taxon>
        <taxon>Endopterygota</taxon>
        <taxon>Hymenoptera</taxon>
        <taxon>Apocrita</taxon>
        <taxon>Aculeata</taxon>
        <taxon>Apoidea</taxon>
        <taxon>Anthophila</taxon>
        <taxon>Apidae</taxon>
        <taxon>Melipona</taxon>
    </lineage>
</organism>
<dbReference type="InterPro" id="IPR013261">
    <property type="entry name" value="Tim21"/>
</dbReference>
<reference evidence="2 3" key="1">
    <citation type="submission" date="2015-07" db="EMBL/GenBank/DDBJ databases">
        <title>The genome of Melipona quadrifasciata.</title>
        <authorList>
            <person name="Pan H."/>
            <person name="Kapheim K."/>
        </authorList>
    </citation>
    <scope>NUCLEOTIDE SEQUENCE [LARGE SCALE GENOMIC DNA]</scope>
    <source>
        <strain evidence="2">0111107301</strain>
        <tissue evidence="2">Whole body</tissue>
    </source>
</reference>
<evidence type="ECO:0000313" key="2">
    <source>
        <dbReference type="EMBL" id="KOX78768.1"/>
    </source>
</evidence>
<dbReference type="GO" id="GO:0005744">
    <property type="term" value="C:TIM23 mitochondrial import inner membrane translocase complex"/>
    <property type="evidence" value="ECO:0007669"/>
    <property type="project" value="InterPro"/>
</dbReference>
<keyword evidence="1" id="KW-1133">Transmembrane helix</keyword>